<reference evidence="2" key="1">
    <citation type="journal article" date="2019" name="Sci. Rep.">
        <title>Draft genome of Tanacetum cinerariifolium, the natural source of mosquito coil.</title>
        <authorList>
            <person name="Yamashiro T."/>
            <person name="Shiraishi A."/>
            <person name="Satake H."/>
            <person name="Nakayama K."/>
        </authorList>
    </citation>
    <scope>NUCLEOTIDE SEQUENCE</scope>
</reference>
<feature type="compositionally biased region" description="Acidic residues" evidence="1">
    <location>
        <begin position="46"/>
        <end position="58"/>
    </location>
</feature>
<feature type="compositionally biased region" description="Pro residues" evidence="1">
    <location>
        <begin position="60"/>
        <end position="83"/>
    </location>
</feature>
<gene>
    <name evidence="2" type="ORF">Tci_419956</name>
</gene>
<evidence type="ECO:0000313" key="2">
    <source>
        <dbReference type="EMBL" id="GEY47982.1"/>
    </source>
</evidence>
<feature type="region of interest" description="Disordered" evidence="1">
    <location>
        <begin position="46"/>
        <end position="99"/>
    </location>
</feature>
<comment type="caution">
    <text evidence="2">The sequence shown here is derived from an EMBL/GenBank/DDBJ whole genome shotgun (WGS) entry which is preliminary data.</text>
</comment>
<dbReference type="AlphaFoldDB" id="A0A699HN98"/>
<proteinExistence type="predicted"/>
<sequence>MALTFANTHNMIAFLTKSDASEGFEQIIDFLNAHVIHYALMDVEDAVEDEGDVNEVSDEPTPPSPTPATPPPPPQQEHIPSPPQADTASPSPPPQQQPS</sequence>
<organism evidence="2">
    <name type="scientific">Tanacetum cinerariifolium</name>
    <name type="common">Dalmatian daisy</name>
    <name type="synonym">Chrysanthemum cinerariifolium</name>
    <dbReference type="NCBI Taxonomy" id="118510"/>
    <lineage>
        <taxon>Eukaryota</taxon>
        <taxon>Viridiplantae</taxon>
        <taxon>Streptophyta</taxon>
        <taxon>Embryophyta</taxon>
        <taxon>Tracheophyta</taxon>
        <taxon>Spermatophyta</taxon>
        <taxon>Magnoliopsida</taxon>
        <taxon>eudicotyledons</taxon>
        <taxon>Gunneridae</taxon>
        <taxon>Pentapetalae</taxon>
        <taxon>asterids</taxon>
        <taxon>campanulids</taxon>
        <taxon>Asterales</taxon>
        <taxon>Asteraceae</taxon>
        <taxon>Asteroideae</taxon>
        <taxon>Anthemideae</taxon>
        <taxon>Anthemidinae</taxon>
        <taxon>Tanacetum</taxon>
    </lineage>
</organism>
<feature type="compositionally biased region" description="Pro residues" evidence="1">
    <location>
        <begin position="90"/>
        <end position="99"/>
    </location>
</feature>
<name>A0A699HN98_TANCI</name>
<evidence type="ECO:0000256" key="1">
    <source>
        <dbReference type="SAM" id="MobiDB-lite"/>
    </source>
</evidence>
<protein>
    <submittedName>
        <fullName evidence="2">Uncharacterized protein</fullName>
    </submittedName>
</protein>
<accession>A0A699HN98</accession>
<dbReference type="EMBL" id="BKCJ010182059">
    <property type="protein sequence ID" value="GEY47982.1"/>
    <property type="molecule type" value="Genomic_DNA"/>
</dbReference>